<accession>X1AYP0</accession>
<dbReference type="EMBL" id="BART01010326">
    <property type="protein sequence ID" value="GAG87895.1"/>
    <property type="molecule type" value="Genomic_DNA"/>
</dbReference>
<feature type="domain" description="Flagellar Assembly Protein A N-terminal region" evidence="1">
    <location>
        <begin position="5"/>
        <end position="90"/>
    </location>
</feature>
<dbReference type="Pfam" id="PF20250">
    <property type="entry name" value="FapA_N"/>
    <property type="match status" value="1"/>
</dbReference>
<protein>
    <recommendedName>
        <fullName evidence="1">Flagellar Assembly Protein A N-terminal region domain-containing protein</fullName>
    </recommendedName>
</protein>
<name>X1AYP0_9ZZZZ</name>
<organism evidence="2">
    <name type="scientific">marine sediment metagenome</name>
    <dbReference type="NCBI Taxonomy" id="412755"/>
    <lineage>
        <taxon>unclassified sequences</taxon>
        <taxon>metagenomes</taxon>
        <taxon>ecological metagenomes</taxon>
    </lineage>
</organism>
<comment type="caution">
    <text evidence="2">The sequence shown here is derived from an EMBL/GenBank/DDBJ whole genome shotgun (WGS) entry which is preliminary data.</text>
</comment>
<evidence type="ECO:0000259" key="1">
    <source>
        <dbReference type="Pfam" id="PF20250"/>
    </source>
</evidence>
<evidence type="ECO:0000313" key="2">
    <source>
        <dbReference type="EMBL" id="GAG87895.1"/>
    </source>
</evidence>
<dbReference type="AlphaFoldDB" id="X1AYP0"/>
<gene>
    <name evidence="2" type="ORF">S01H4_22506</name>
</gene>
<proteinExistence type="predicted"/>
<reference evidence="2" key="1">
    <citation type="journal article" date="2014" name="Front. Microbiol.">
        <title>High frequency of phylogenetically diverse reductive dehalogenase-homologous genes in deep subseafloor sedimentary metagenomes.</title>
        <authorList>
            <person name="Kawai M."/>
            <person name="Futagami T."/>
            <person name="Toyoda A."/>
            <person name="Takaki Y."/>
            <person name="Nishi S."/>
            <person name="Hori S."/>
            <person name="Arai W."/>
            <person name="Tsubouchi T."/>
            <person name="Morono Y."/>
            <person name="Uchiyama I."/>
            <person name="Ito T."/>
            <person name="Fujiyama A."/>
            <person name="Inagaki F."/>
            <person name="Takami H."/>
        </authorList>
    </citation>
    <scope>NUCLEOTIDE SEQUENCE</scope>
    <source>
        <strain evidence="2">Expedition CK06-06</strain>
    </source>
</reference>
<dbReference type="InterPro" id="IPR046866">
    <property type="entry name" value="FapA_N"/>
</dbReference>
<sequence>MFEAADKTSAYLKIVSTTSGEQFTKDEILEIINEIGVKSEININQIEEALATLKDQGDIVKTIKIIASSPSAASEKAALEIFFSLDNPFVEEGEMLLKVLETEKSGKDIYGNEITLSKGTKPDITLGGNVIEKNPGEYSSQCVGRVSFENNILSIKNFLR</sequence>